<organism evidence="8 9">
    <name type="scientific">Tegillarca granosa</name>
    <name type="common">Malaysian cockle</name>
    <name type="synonym">Anadara granosa</name>
    <dbReference type="NCBI Taxonomy" id="220873"/>
    <lineage>
        <taxon>Eukaryota</taxon>
        <taxon>Metazoa</taxon>
        <taxon>Spiralia</taxon>
        <taxon>Lophotrochozoa</taxon>
        <taxon>Mollusca</taxon>
        <taxon>Bivalvia</taxon>
        <taxon>Autobranchia</taxon>
        <taxon>Pteriomorphia</taxon>
        <taxon>Arcoida</taxon>
        <taxon>Arcoidea</taxon>
        <taxon>Arcidae</taxon>
        <taxon>Tegillarca</taxon>
    </lineage>
</organism>
<dbReference type="SUPFAM" id="SSF56496">
    <property type="entry name" value="Fibrinogen C-terminal domain-like"/>
    <property type="match status" value="1"/>
</dbReference>
<feature type="coiled-coil region" evidence="5">
    <location>
        <begin position="235"/>
        <end position="262"/>
    </location>
</feature>
<keyword evidence="4" id="KW-0325">Glycoprotein</keyword>
<evidence type="ECO:0000313" key="9">
    <source>
        <dbReference type="Proteomes" id="UP001217089"/>
    </source>
</evidence>
<feature type="chain" id="PRO_5047092257" description="Fibrinogen C-terminal domain-containing protein" evidence="6">
    <location>
        <begin position="25"/>
        <end position="552"/>
    </location>
</feature>
<dbReference type="InterPro" id="IPR020837">
    <property type="entry name" value="Fibrinogen_CS"/>
</dbReference>
<evidence type="ECO:0000256" key="1">
    <source>
        <dbReference type="ARBA" id="ARBA00004613"/>
    </source>
</evidence>
<proteinExistence type="predicted"/>
<dbReference type="Gene3D" id="3.90.215.10">
    <property type="entry name" value="Gamma Fibrinogen, chain A, domain 1"/>
    <property type="match status" value="1"/>
</dbReference>
<feature type="domain" description="Fibrinogen C-terminal" evidence="7">
    <location>
        <begin position="329"/>
        <end position="551"/>
    </location>
</feature>
<gene>
    <name evidence="8" type="ORF">KUTeg_018549</name>
</gene>
<reference evidence="8 9" key="1">
    <citation type="submission" date="2022-12" db="EMBL/GenBank/DDBJ databases">
        <title>Chromosome-level genome of Tegillarca granosa.</title>
        <authorList>
            <person name="Kim J."/>
        </authorList>
    </citation>
    <scope>NUCLEOTIDE SEQUENCE [LARGE SCALE GENOMIC DNA]</scope>
    <source>
        <strain evidence="8">Teg-2019</strain>
        <tissue evidence="8">Adductor muscle</tissue>
    </source>
</reference>
<evidence type="ECO:0000256" key="6">
    <source>
        <dbReference type="SAM" id="SignalP"/>
    </source>
</evidence>
<dbReference type="InterPro" id="IPR036056">
    <property type="entry name" value="Fibrinogen-like_C"/>
</dbReference>
<dbReference type="InterPro" id="IPR002181">
    <property type="entry name" value="Fibrinogen_a/b/g_C_dom"/>
</dbReference>
<keyword evidence="9" id="KW-1185">Reference proteome</keyword>
<dbReference type="InterPro" id="IPR014716">
    <property type="entry name" value="Fibrinogen_a/b/g_C_1"/>
</dbReference>
<accession>A0ABQ9EKQ3</accession>
<dbReference type="Pfam" id="PF00147">
    <property type="entry name" value="Fibrinogen_C"/>
    <property type="match status" value="1"/>
</dbReference>
<keyword evidence="6" id="KW-0732">Signal</keyword>
<keyword evidence="5" id="KW-0175">Coiled coil</keyword>
<dbReference type="EMBL" id="JARBDR010000903">
    <property type="protein sequence ID" value="KAJ8304966.1"/>
    <property type="molecule type" value="Genomic_DNA"/>
</dbReference>
<protein>
    <recommendedName>
        <fullName evidence="7">Fibrinogen C-terminal domain-containing protein</fullName>
    </recommendedName>
</protein>
<evidence type="ECO:0000313" key="8">
    <source>
        <dbReference type="EMBL" id="KAJ8304966.1"/>
    </source>
</evidence>
<evidence type="ECO:0000259" key="7">
    <source>
        <dbReference type="PROSITE" id="PS51406"/>
    </source>
</evidence>
<dbReference type="Proteomes" id="UP001217089">
    <property type="component" value="Unassembled WGS sequence"/>
</dbReference>
<dbReference type="CDD" id="cd00087">
    <property type="entry name" value="FReD"/>
    <property type="match status" value="1"/>
</dbReference>
<feature type="signal peptide" evidence="6">
    <location>
        <begin position="1"/>
        <end position="24"/>
    </location>
</feature>
<feature type="coiled-coil region" evidence="5">
    <location>
        <begin position="114"/>
        <end position="141"/>
    </location>
</feature>
<dbReference type="SMART" id="SM00186">
    <property type="entry name" value="FBG"/>
    <property type="match status" value="1"/>
</dbReference>
<sequence>MKSELRFNFLLAILLLCKIQNLNSYEWPMDQKCAYTFHIWHPETDVLQKMNDLNLKWTNVSSYIDKEFLHLKNEAILELKQCQNWTSRLERDISTLKLQEAKGRIKQRDLNSGISHFRHQLEELNKRLTHMQRKISKLSRRHNNPKQSRVDESVQKAMPLIDRKNRNDASVAEILQDSVGDMKAEWLLMKRDLIYLMDEIKGIKTRQDRFLEQTLILSQTVSNITKAIPTNRTLRHIVLKEIRALKTNLNELQDEFEEIKHRDANTARDIINIQNGFKDVLAKSENLKKKLDILITENNYQKSLLLSAVKSSNVDFHEKLETNNFGLDINEVNVATDCQDIYNSGYRTSGKYLIKPKGVEQPDDVYCEFVNNTAYTLVQRRTDGLLRFDRLWLEYKYGFGNLYGEHWLGNELIHLLSVQRKNVLRIDLWDWEGKRFYAEYHIFSMDGADDRYTLHVGEYKGNAGDSLSNHNGMMFSTEDMDNDQTTRSCATDYKGGWWFNSCFASNLNGVYHVGYYSHQQSSFSDGVVWFTLKDLDTYSLRKTEIKMRRIEI</sequence>
<keyword evidence="2" id="KW-0964">Secreted</keyword>
<dbReference type="PROSITE" id="PS00514">
    <property type="entry name" value="FIBRINOGEN_C_1"/>
    <property type="match status" value="1"/>
</dbReference>
<comment type="subcellular location">
    <subcellularLocation>
        <location evidence="1">Secreted</location>
    </subcellularLocation>
</comment>
<comment type="caution">
    <text evidence="8">The sequence shown here is derived from an EMBL/GenBank/DDBJ whole genome shotgun (WGS) entry which is preliminary data.</text>
</comment>
<evidence type="ECO:0000256" key="2">
    <source>
        <dbReference type="ARBA" id="ARBA00022525"/>
    </source>
</evidence>
<dbReference type="PANTHER" id="PTHR47221:SF5">
    <property type="entry name" value="FIBRINOGEN C-TERMINAL DOMAIN-CONTAINING PROTEIN"/>
    <property type="match status" value="1"/>
</dbReference>
<evidence type="ECO:0000256" key="4">
    <source>
        <dbReference type="ARBA" id="ARBA00023180"/>
    </source>
</evidence>
<evidence type="ECO:0000256" key="5">
    <source>
        <dbReference type="SAM" id="Coils"/>
    </source>
</evidence>
<dbReference type="InterPro" id="IPR037579">
    <property type="entry name" value="FIB_ANG-like"/>
</dbReference>
<dbReference type="PANTHER" id="PTHR47221">
    <property type="entry name" value="FIBRINOGEN ALPHA CHAIN"/>
    <property type="match status" value="1"/>
</dbReference>
<dbReference type="PROSITE" id="PS51406">
    <property type="entry name" value="FIBRINOGEN_C_2"/>
    <property type="match status" value="1"/>
</dbReference>
<keyword evidence="3" id="KW-1015">Disulfide bond</keyword>
<evidence type="ECO:0000256" key="3">
    <source>
        <dbReference type="ARBA" id="ARBA00023157"/>
    </source>
</evidence>
<name>A0ABQ9EKQ3_TEGGR</name>